<keyword evidence="1" id="KW-0812">Transmembrane</keyword>
<sequence>MEKQRYLSLLEKYLAGKSTRKEELLLDEYYKRLEAMSDVELSGQQENLLKDSILKKIRSTIDATENKPQQMPKRSLRIWYAAASVLVMIAVGSFFIHTDKKTAMVSNLPGNIKPEDIRPGSNKAVLTLSNGKQIVLNNPQTGVLAKEGTARIIKKENGELVYDPEDKATGQNEQPVYNTITVPRGGQYQVVLADGSKVFLNAASSLTYPTRFSGRYRNVELKGEGYFEVAKNAAMPFIVTANDVQVRVLGTHFNISAYADDASITTTLIEGAVSLNKGKLSKLLAPGQQGISAFNNPEILVQPANIEQTMGWVKGNFVFKDLNIKEVMKIASRWYDIEVEYRGNAQSKKFGGTTSRFSDITELLNYMKITGGVNYKIEGRRVILMN</sequence>
<dbReference type="RefSeq" id="WP_379081079.1">
    <property type="nucleotide sequence ID" value="NZ_JBHULL010000015.1"/>
</dbReference>
<dbReference type="EMBL" id="JBHULL010000015">
    <property type="protein sequence ID" value="MFD2584242.1"/>
    <property type="molecule type" value="Genomic_DNA"/>
</dbReference>
<protein>
    <submittedName>
        <fullName evidence="4">FecR family protein</fullName>
    </submittedName>
</protein>
<evidence type="ECO:0000256" key="1">
    <source>
        <dbReference type="SAM" id="Phobius"/>
    </source>
</evidence>
<dbReference type="PANTHER" id="PTHR30273">
    <property type="entry name" value="PERIPLASMIC SIGNAL SENSOR AND SIGMA FACTOR ACTIVATOR FECR-RELATED"/>
    <property type="match status" value="1"/>
</dbReference>
<evidence type="ECO:0000313" key="4">
    <source>
        <dbReference type="EMBL" id="MFD2584242.1"/>
    </source>
</evidence>
<dbReference type="Gene3D" id="3.55.50.30">
    <property type="match status" value="1"/>
</dbReference>
<reference evidence="5" key="1">
    <citation type="journal article" date="2019" name="Int. J. Syst. Evol. Microbiol.">
        <title>The Global Catalogue of Microorganisms (GCM) 10K type strain sequencing project: providing services to taxonomists for standard genome sequencing and annotation.</title>
        <authorList>
            <consortium name="The Broad Institute Genomics Platform"/>
            <consortium name="The Broad Institute Genome Sequencing Center for Infectious Disease"/>
            <person name="Wu L."/>
            <person name="Ma J."/>
        </authorList>
    </citation>
    <scope>NUCLEOTIDE SEQUENCE [LARGE SCALE GENOMIC DNA]</scope>
    <source>
        <strain evidence="5">KCTC 42866</strain>
    </source>
</reference>
<dbReference type="Pfam" id="PF16344">
    <property type="entry name" value="FecR_C"/>
    <property type="match status" value="1"/>
</dbReference>
<evidence type="ECO:0000313" key="5">
    <source>
        <dbReference type="Proteomes" id="UP001597461"/>
    </source>
</evidence>
<gene>
    <name evidence="4" type="ORF">ACFSR6_17185</name>
</gene>
<evidence type="ECO:0000259" key="2">
    <source>
        <dbReference type="Pfam" id="PF04773"/>
    </source>
</evidence>
<feature type="domain" description="Protein FecR C-terminal" evidence="3">
    <location>
        <begin position="317"/>
        <end position="384"/>
    </location>
</feature>
<dbReference type="InterPro" id="IPR012373">
    <property type="entry name" value="Ferrdict_sens_TM"/>
</dbReference>
<organism evidence="4 5">
    <name type="scientific">Pedobacter vanadiisoli</name>
    <dbReference type="NCBI Taxonomy" id="1761975"/>
    <lineage>
        <taxon>Bacteria</taxon>
        <taxon>Pseudomonadati</taxon>
        <taxon>Bacteroidota</taxon>
        <taxon>Sphingobacteriia</taxon>
        <taxon>Sphingobacteriales</taxon>
        <taxon>Sphingobacteriaceae</taxon>
        <taxon>Pedobacter</taxon>
    </lineage>
</organism>
<dbReference type="PIRSF" id="PIRSF018266">
    <property type="entry name" value="FecR"/>
    <property type="match status" value="1"/>
</dbReference>
<dbReference type="Gene3D" id="2.60.120.1440">
    <property type="match status" value="1"/>
</dbReference>
<proteinExistence type="predicted"/>
<feature type="domain" description="FecR protein" evidence="2">
    <location>
        <begin position="179"/>
        <end position="273"/>
    </location>
</feature>
<keyword evidence="5" id="KW-1185">Reference proteome</keyword>
<dbReference type="Pfam" id="PF04773">
    <property type="entry name" value="FecR"/>
    <property type="match status" value="1"/>
</dbReference>
<dbReference type="Proteomes" id="UP001597461">
    <property type="component" value="Unassembled WGS sequence"/>
</dbReference>
<dbReference type="InterPro" id="IPR006860">
    <property type="entry name" value="FecR"/>
</dbReference>
<name>A0ABW5MMD9_9SPHI</name>
<keyword evidence="1" id="KW-1133">Transmembrane helix</keyword>
<keyword evidence="1" id="KW-0472">Membrane</keyword>
<dbReference type="InterPro" id="IPR032508">
    <property type="entry name" value="FecR_C"/>
</dbReference>
<dbReference type="PANTHER" id="PTHR30273:SF2">
    <property type="entry name" value="PROTEIN FECR"/>
    <property type="match status" value="1"/>
</dbReference>
<accession>A0ABW5MMD9</accession>
<feature type="transmembrane region" description="Helical" evidence="1">
    <location>
        <begin position="78"/>
        <end position="96"/>
    </location>
</feature>
<comment type="caution">
    <text evidence="4">The sequence shown here is derived from an EMBL/GenBank/DDBJ whole genome shotgun (WGS) entry which is preliminary data.</text>
</comment>
<evidence type="ECO:0000259" key="3">
    <source>
        <dbReference type="Pfam" id="PF16344"/>
    </source>
</evidence>